<dbReference type="EMBL" id="CABFNO020001508">
    <property type="protein sequence ID" value="CAG9992978.1"/>
    <property type="molecule type" value="Genomic_DNA"/>
</dbReference>
<evidence type="ECO:0000256" key="1">
    <source>
        <dbReference type="ARBA" id="ARBA00001973"/>
    </source>
</evidence>
<comment type="caution">
    <text evidence="13">The sequence shown here is derived from an EMBL/GenBank/DDBJ whole genome shotgun (WGS) entry which is preliminary data.</text>
</comment>
<dbReference type="EC" id="1.14.99.56" evidence="11"/>
<keyword evidence="7" id="KW-0119">Carbohydrate metabolism</keyword>
<keyword evidence="8" id="KW-0624">Polysaccharide degradation</keyword>
<evidence type="ECO:0000256" key="11">
    <source>
        <dbReference type="ARBA" id="ARBA00047174"/>
    </source>
</evidence>
<dbReference type="PANTHER" id="PTHR33353:SF34">
    <property type="entry name" value="ENDO-BETA-1,4-GLUCANASE D"/>
    <property type="match status" value="1"/>
</dbReference>
<dbReference type="Proteomes" id="UP000754883">
    <property type="component" value="Unassembled WGS sequence"/>
</dbReference>
<comment type="similarity">
    <text evidence="9">Belongs to the polysaccharide monooxygenase AA9 family.</text>
</comment>
<evidence type="ECO:0000256" key="8">
    <source>
        <dbReference type="ARBA" id="ARBA00023326"/>
    </source>
</evidence>
<dbReference type="OrthoDB" id="4849160at2759"/>
<comment type="catalytic activity">
    <reaction evidence="10">
        <text>[(1-&gt;4)-beta-D-glucosyl]n+m + reduced acceptor + O2 = 4-dehydro-beta-D-glucosyl-[(1-&gt;4)-beta-D-glucosyl]n-1 + [(1-&gt;4)-beta-D-glucosyl]m + acceptor + H2O.</text>
        <dbReference type="EC" id="1.14.99.56"/>
    </reaction>
</comment>
<evidence type="ECO:0000256" key="6">
    <source>
        <dbReference type="ARBA" id="ARBA00023157"/>
    </source>
</evidence>
<evidence type="ECO:0000256" key="2">
    <source>
        <dbReference type="ARBA" id="ARBA00004613"/>
    </source>
</evidence>
<dbReference type="InterPro" id="IPR049892">
    <property type="entry name" value="AA9"/>
</dbReference>
<evidence type="ECO:0000259" key="12">
    <source>
        <dbReference type="Pfam" id="PF03443"/>
    </source>
</evidence>
<keyword evidence="6" id="KW-1015">Disulfide bond</keyword>
<evidence type="ECO:0000256" key="4">
    <source>
        <dbReference type="ARBA" id="ARBA00022729"/>
    </source>
</evidence>
<organism evidence="13 14">
    <name type="scientific">Clonostachys byssicola</name>
    <dbReference type="NCBI Taxonomy" id="160290"/>
    <lineage>
        <taxon>Eukaryota</taxon>
        <taxon>Fungi</taxon>
        <taxon>Dikarya</taxon>
        <taxon>Ascomycota</taxon>
        <taxon>Pezizomycotina</taxon>
        <taxon>Sordariomycetes</taxon>
        <taxon>Hypocreomycetidae</taxon>
        <taxon>Hypocreales</taxon>
        <taxon>Bionectriaceae</taxon>
        <taxon>Clonostachys</taxon>
    </lineage>
</organism>
<reference evidence="14" key="1">
    <citation type="submission" date="2019-06" db="EMBL/GenBank/DDBJ databases">
        <authorList>
            <person name="Broberg M."/>
        </authorList>
    </citation>
    <scope>NUCLEOTIDE SEQUENCE [LARGE SCALE GENOMIC DNA]</scope>
</reference>
<dbReference type="InterPro" id="IPR005103">
    <property type="entry name" value="AA9_LPMO"/>
</dbReference>
<evidence type="ECO:0000256" key="3">
    <source>
        <dbReference type="ARBA" id="ARBA00022525"/>
    </source>
</evidence>
<evidence type="ECO:0000256" key="7">
    <source>
        <dbReference type="ARBA" id="ARBA00023277"/>
    </source>
</evidence>
<comment type="cofactor">
    <cofactor evidence="1">
        <name>Cu(2+)</name>
        <dbReference type="ChEBI" id="CHEBI:29036"/>
    </cofactor>
</comment>
<evidence type="ECO:0000256" key="5">
    <source>
        <dbReference type="ARBA" id="ARBA00023001"/>
    </source>
</evidence>
<accession>A0A9N9Y373</accession>
<feature type="domain" description="Auxiliary Activity family 9 catalytic" evidence="12">
    <location>
        <begin position="6"/>
        <end position="69"/>
    </location>
</feature>
<evidence type="ECO:0000313" key="13">
    <source>
        <dbReference type="EMBL" id="CAG9992978.1"/>
    </source>
</evidence>
<name>A0A9N9Y373_9HYPO</name>
<evidence type="ECO:0000256" key="9">
    <source>
        <dbReference type="ARBA" id="ARBA00044502"/>
    </source>
</evidence>
<dbReference type="Pfam" id="PF03443">
    <property type="entry name" value="AA9"/>
    <property type="match status" value="1"/>
</dbReference>
<keyword evidence="3" id="KW-0964">Secreted</keyword>
<dbReference type="Gene3D" id="2.70.50.70">
    <property type="match status" value="1"/>
</dbReference>
<comment type="subcellular location">
    <subcellularLocation>
        <location evidence="2">Secreted</location>
    </subcellularLocation>
</comment>
<dbReference type="PANTHER" id="PTHR33353">
    <property type="entry name" value="PUTATIVE (AFU_ORTHOLOGUE AFUA_1G12560)-RELATED"/>
    <property type="match status" value="1"/>
</dbReference>
<keyword evidence="5" id="KW-0136">Cellulose degradation</keyword>
<evidence type="ECO:0000256" key="10">
    <source>
        <dbReference type="ARBA" id="ARBA00045077"/>
    </source>
</evidence>
<reference evidence="13 14" key="2">
    <citation type="submission" date="2021-10" db="EMBL/GenBank/DDBJ databases">
        <authorList>
            <person name="Piombo E."/>
        </authorList>
    </citation>
    <scope>NUCLEOTIDE SEQUENCE [LARGE SCALE GENOMIC DNA]</scope>
</reference>
<gene>
    <name evidence="13" type="ORF">CBYS24578_00016851</name>
</gene>
<dbReference type="AlphaFoldDB" id="A0A9N9Y373"/>
<keyword evidence="14" id="KW-1185">Reference proteome</keyword>
<dbReference type="GO" id="GO:0005576">
    <property type="term" value="C:extracellular region"/>
    <property type="evidence" value="ECO:0007669"/>
    <property type="project" value="UniProtKB-SubCell"/>
</dbReference>
<keyword evidence="4" id="KW-0732">Signal</keyword>
<protein>
    <recommendedName>
        <fullName evidence="11">lytic cellulose monooxygenase (C4-dehydrogenating)</fullName>
        <ecNumber evidence="11">1.14.99.56</ecNumber>
    </recommendedName>
</protein>
<proteinExistence type="inferred from homology"/>
<sequence length="83" mass="9161">MRLINVQNYVFRHEFIALPLANQPNGAQAYPKCLNIEITGSGTKTRSGTLGTELYKADDPGIAFNPYEPFTNYPMPGPVLFIG</sequence>
<dbReference type="GO" id="GO:0030245">
    <property type="term" value="P:cellulose catabolic process"/>
    <property type="evidence" value="ECO:0007669"/>
    <property type="project" value="UniProtKB-KW"/>
</dbReference>
<evidence type="ECO:0000313" key="14">
    <source>
        <dbReference type="Proteomes" id="UP000754883"/>
    </source>
</evidence>